<evidence type="ECO:0000313" key="2">
    <source>
        <dbReference type="EMBL" id="KAL0913649.1"/>
    </source>
</evidence>
<keyword evidence="3" id="KW-1185">Reference proteome</keyword>
<protein>
    <submittedName>
        <fullName evidence="2">Uncharacterized protein</fullName>
    </submittedName>
</protein>
<proteinExistence type="predicted"/>
<gene>
    <name evidence="2" type="ORF">M5K25_017127</name>
</gene>
<feature type="compositionally biased region" description="Basic and acidic residues" evidence="1">
    <location>
        <begin position="55"/>
        <end position="65"/>
    </location>
</feature>
<dbReference type="AlphaFoldDB" id="A0ABD0ULP3"/>
<dbReference type="EMBL" id="JANQDX010000013">
    <property type="protein sequence ID" value="KAL0913649.1"/>
    <property type="molecule type" value="Genomic_DNA"/>
</dbReference>
<evidence type="ECO:0000256" key="1">
    <source>
        <dbReference type="SAM" id="MobiDB-lite"/>
    </source>
</evidence>
<feature type="compositionally biased region" description="Acidic residues" evidence="1">
    <location>
        <begin position="17"/>
        <end position="31"/>
    </location>
</feature>
<accession>A0ABD0ULP3</accession>
<feature type="region of interest" description="Disordered" evidence="1">
    <location>
        <begin position="1"/>
        <end position="65"/>
    </location>
</feature>
<evidence type="ECO:0000313" key="3">
    <source>
        <dbReference type="Proteomes" id="UP001552299"/>
    </source>
</evidence>
<sequence>MLNISSKEDDNSNTVSFDEETEEVQNCEEGEILSNSYEKSNFVDTYSNDDNEETGSPRHKDNNSKYIDEEGFTKVGKKKANCCADWLANFGCQLGAQHFFNRDELPHLVKGMVNLDKTGLPYIRNTVNR</sequence>
<dbReference type="Proteomes" id="UP001552299">
    <property type="component" value="Unassembled WGS sequence"/>
</dbReference>
<name>A0ABD0ULP3_DENTH</name>
<comment type="caution">
    <text evidence="2">The sequence shown here is derived from an EMBL/GenBank/DDBJ whole genome shotgun (WGS) entry which is preliminary data.</text>
</comment>
<organism evidence="2 3">
    <name type="scientific">Dendrobium thyrsiflorum</name>
    <name type="common">Pinecone-like raceme dendrobium</name>
    <name type="synonym">Orchid</name>
    <dbReference type="NCBI Taxonomy" id="117978"/>
    <lineage>
        <taxon>Eukaryota</taxon>
        <taxon>Viridiplantae</taxon>
        <taxon>Streptophyta</taxon>
        <taxon>Embryophyta</taxon>
        <taxon>Tracheophyta</taxon>
        <taxon>Spermatophyta</taxon>
        <taxon>Magnoliopsida</taxon>
        <taxon>Liliopsida</taxon>
        <taxon>Asparagales</taxon>
        <taxon>Orchidaceae</taxon>
        <taxon>Epidendroideae</taxon>
        <taxon>Malaxideae</taxon>
        <taxon>Dendrobiinae</taxon>
        <taxon>Dendrobium</taxon>
    </lineage>
</organism>
<feature type="compositionally biased region" description="Basic and acidic residues" evidence="1">
    <location>
        <begin position="1"/>
        <end position="10"/>
    </location>
</feature>
<feature type="compositionally biased region" description="Polar residues" evidence="1">
    <location>
        <begin position="33"/>
        <end position="46"/>
    </location>
</feature>
<reference evidence="2 3" key="1">
    <citation type="journal article" date="2024" name="Plant Biotechnol. J.">
        <title>Dendrobium thyrsiflorum genome and its molecular insights into genes involved in important horticultural traits.</title>
        <authorList>
            <person name="Chen B."/>
            <person name="Wang J.Y."/>
            <person name="Zheng P.J."/>
            <person name="Li K.L."/>
            <person name="Liang Y.M."/>
            <person name="Chen X.F."/>
            <person name="Zhang C."/>
            <person name="Zhao X."/>
            <person name="He X."/>
            <person name="Zhang G.Q."/>
            <person name="Liu Z.J."/>
            <person name="Xu Q."/>
        </authorList>
    </citation>
    <scope>NUCLEOTIDE SEQUENCE [LARGE SCALE GENOMIC DNA]</scope>
    <source>
        <strain evidence="2">GZMU011</strain>
    </source>
</reference>